<dbReference type="PANTHER" id="PTHR42885">
    <property type="entry name" value="HISTIDINOL-PHOSPHATE AMINOTRANSFERASE-RELATED"/>
    <property type="match status" value="1"/>
</dbReference>
<keyword evidence="7" id="KW-1185">Reference proteome</keyword>
<keyword evidence="2" id="KW-0032">Aminotransferase</keyword>
<evidence type="ECO:0000256" key="3">
    <source>
        <dbReference type="ARBA" id="ARBA00022679"/>
    </source>
</evidence>
<dbReference type="Gene3D" id="3.40.640.10">
    <property type="entry name" value="Type I PLP-dependent aspartate aminotransferase-like (Major domain)"/>
    <property type="match status" value="1"/>
</dbReference>
<comment type="cofactor">
    <cofactor evidence="1">
        <name>pyridoxal 5'-phosphate</name>
        <dbReference type="ChEBI" id="CHEBI:597326"/>
    </cofactor>
</comment>
<dbReference type="PANTHER" id="PTHR42885:SF2">
    <property type="entry name" value="HISTIDINOL-PHOSPHATE AMINOTRANSFERASE"/>
    <property type="match status" value="1"/>
</dbReference>
<accession>A0ABM7GRL6</accession>
<name>A0ABM7GRL6_9GAMM</name>
<evidence type="ECO:0000313" key="7">
    <source>
        <dbReference type="Proteomes" id="UP000289555"/>
    </source>
</evidence>
<dbReference type="InterPro" id="IPR015421">
    <property type="entry name" value="PyrdxlP-dep_Trfase_major"/>
</dbReference>
<dbReference type="Proteomes" id="UP000289555">
    <property type="component" value="Chromosome"/>
</dbReference>
<dbReference type="SUPFAM" id="SSF53383">
    <property type="entry name" value="PLP-dependent transferases"/>
    <property type="match status" value="1"/>
</dbReference>
<sequence>MKTLTHQRQALVTLRDYATDHLRLYPDPTSKALREALAETFQVASSQVFVGNGSDEVLALAFQAFFRHGAPLDAPAITYSFYPVYANLYGVELRKHPLNEQWKSILMRLEQRLTEAALSLPTQMRQRATRTHFQQLRRCLSGSRIVSCWWMRRMWILARRVLLR</sequence>
<evidence type="ECO:0000313" key="6">
    <source>
        <dbReference type="EMBL" id="BBI53313.1"/>
    </source>
</evidence>
<reference evidence="7" key="1">
    <citation type="journal article" date="2019" name="Microbiol. Resour. Announc.">
        <title>Complete Genome Sequence of Halomonas olivaria, a Moderately Halophilic Bacterium Isolated from Olive Processing Effluents, Obtained by Nanopore Sequencing.</title>
        <authorList>
            <person name="Nagata S."/>
            <person name="Ii K.M."/>
            <person name="Tsukimi T."/>
            <person name="Miura M.C."/>
            <person name="Galipon J."/>
            <person name="Arakawa K."/>
        </authorList>
    </citation>
    <scope>NUCLEOTIDE SEQUENCE [LARGE SCALE GENOMIC DNA]</scope>
    <source>
        <strain evidence="7">TYRC17</strain>
    </source>
</reference>
<proteinExistence type="predicted"/>
<feature type="domain" description="Aminotransferase class I/classII large" evidence="5">
    <location>
        <begin position="16"/>
        <end position="117"/>
    </location>
</feature>
<organism evidence="6 7">
    <name type="scientific">Vreelandella olivaria</name>
    <dbReference type="NCBI Taxonomy" id="390919"/>
    <lineage>
        <taxon>Bacteria</taxon>
        <taxon>Pseudomonadati</taxon>
        <taxon>Pseudomonadota</taxon>
        <taxon>Gammaproteobacteria</taxon>
        <taxon>Oceanospirillales</taxon>
        <taxon>Halomonadaceae</taxon>
        <taxon>Vreelandella</taxon>
    </lineage>
</organism>
<keyword evidence="4" id="KW-0663">Pyridoxal phosphate</keyword>
<evidence type="ECO:0000259" key="5">
    <source>
        <dbReference type="Pfam" id="PF00155"/>
    </source>
</evidence>
<dbReference type="InterPro" id="IPR015424">
    <property type="entry name" value="PyrdxlP-dep_Trfase"/>
</dbReference>
<evidence type="ECO:0000256" key="4">
    <source>
        <dbReference type="ARBA" id="ARBA00022898"/>
    </source>
</evidence>
<gene>
    <name evidence="6" type="ORF">HORIV_57340</name>
</gene>
<protein>
    <recommendedName>
        <fullName evidence="5">Aminotransferase class I/classII large domain-containing protein</fullName>
    </recommendedName>
</protein>
<evidence type="ECO:0000256" key="1">
    <source>
        <dbReference type="ARBA" id="ARBA00001933"/>
    </source>
</evidence>
<dbReference type="EMBL" id="AP019416">
    <property type="protein sequence ID" value="BBI53313.1"/>
    <property type="molecule type" value="Genomic_DNA"/>
</dbReference>
<dbReference type="InterPro" id="IPR004839">
    <property type="entry name" value="Aminotransferase_I/II_large"/>
</dbReference>
<dbReference type="Pfam" id="PF00155">
    <property type="entry name" value="Aminotran_1_2"/>
    <property type="match status" value="1"/>
</dbReference>
<keyword evidence="3" id="KW-0808">Transferase</keyword>
<evidence type="ECO:0000256" key="2">
    <source>
        <dbReference type="ARBA" id="ARBA00022576"/>
    </source>
</evidence>